<dbReference type="EMBL" id="BPLR01014117">
    <property type="protein sequence ID" value="GIY66446.1"/>
    <property type="molecule type" value="Genomic_DNA"/>
</dbReference>
<dbReference type="Proteomes" id="UP001054945">
    <property type="component" value="Unassembled WGS sequence"/>
</dbReference>
<dbReference type="AlphaFoldDB" id="A0AAV4V8L5"/>
<feature type="transmembrane region" description="Helical" evidence="1">
    <location>
        <begin position="46"/>
        <end position="66"/>
    </location>
</feature>
<organism evidence="2 3">
    <name type="scientific">Caerostris extrusa</name>
    <name type="common">Bark spider</name>
    <name type="synonym">Caerostris bankana</name>
    <dbReference type="NCBI Taxonomy" id="172846"/>
    <lineage>
        <taxon>Eukaryota</taxon>
        <taxon>Metazoa</taxon>
        <taxon>Ecdysozoa</taxon>
        <taxon>Arthropoda</taxon>
        <taxon>Chelicerata</taxon>
        <taxon>Arachnida</taxon>
        <taxon>Araneae</taxon>
        <taxon>Araneomorphae</taxon>
        <taxon>Entelegynae</taxon>
        <taxon>Araneoidea</taxon>
        <taxon>Araneidae</taxon>
        <taxon>Caerostris</taxon>
    </lineage>
</organism>
<keyword evidence="1" id="KW-0472">Membrane</keyword>
<keyword evidence="3" id="KW-1185">Reference proteome</keyword>
<reference evidence="2 3" key="1">
    <citation type="submission" date="2021-06" db="EMBL/GenBank/DDBJ databases">
        <title>Caerostris extrusa draft genome.</title>
        <authorList>
            <person name="Kono N."/>
            <person name="Arakawa K."/>
        </authorList>
    </citation>
    <scope>NUCLEOTIDE SEQUENCE [LARGE SCALE GENOMIC DNA]</scope>
</reference>
<evidence type="ECO:0000313" key="2">
    <source>
        <dbReference type="EMBL" id="GIY66446.1"/>
    </source>
</evidence>
<name>A0AAV4V8L5_CAEEX</name>
<keyword evidence="1" id="KW-1133">Transmembrane helix</keyword>
<sequence>MGGIHTLFNHKAFRHLDMYGHSKAPNTANICITLHSISSWNSKVRIMGIAYVWAVSILFLIIKPFGTWTCMDIVRRQILPTFALPFIAYHHGILRSGSWGSHMYGRYPYSFNHKPFGTWTCMDIVRRQILPTFALPFIAYHHGILRSGSWGSHMYGRYPYSFLIIKPFGTWTCMDIVRRQILPTFALPFIAYHHGILRSGSWGSHMYGRYPYSF</sequence>
<proteinExistence type="predicted"/>
<evidence type="ECO:0000256" key="1">
    <source>
        <dbReference type="SAM" id="Phobius"/>
    </source>
</evidence>
<accession>A0AAV4V8L5</accession>
<protein>
    <submittedName>
        <fullName evidence="2">Uncharacterized protein</fullName>
    </submittedName>
</protein>
<evidence type="ECO:0000313" key="3">
    <source>
        <dbReference type="Proteomes" id="UP001054945"/>
    </source>
</evidence>
<comment type="caution">
    <text evidence="2">The sequence shown here is derived from an EMBL/GenBank/DDBJ whole genome shotgun (WGS) entry which is preliminary data.</text>
</comment>
<keyword evidence="1" id="KW-0812">Transmembrane</keyword>
<gene>
    <name evidence="2" type="ORF">CEXT_528661</name>
</gene>